<sequence>MVVTGGARGIGAATARLLAEGRARVLVTDVLDAEGEALVREIGSGALYRRLDVTGPDDWQEAVDLAERSFGSVNALFNNAGILAWASVADCPPEEFRRVLDVNLVGVFLGIRTVVRAMRRAAGPVPLHRGDLLDRKRVRRGRRRRHRAGPAVAPGLRAGVIIVSRITHRRTTWSRTSRACWSG</sequence>
<name>A0ABT4J923_9RHOB</name>
<dbReference type="InterPro" id="IPR002347">
    <property type="entry name" value="SDR_fam"/>
</dbReference>
<dbReference type="InterPro" id="IPR003560">
    <property type="entry name" value="DHB_DH"/>
</dbReference>
<dbReference type="RefSeq" id="WP_268943677.1">
    <property type="nucleotide sequence ID" value="NZ_JAPTYD010000043.1"/>
</dbReference>
<evidence type="ECO:0000313" key="6">
    <source>
        <dbReference type="EMBL" id="MCZ0963584.1"/>
    </source>
</evidence>
<reference evidence="6" key="1">
    <citation type="submission" date="2022-12" db="EMBL/GenBank/DDBJ databases">
        <title>Paracoccus sp. EF6 isolated from a lake water.</title>
        <authorList>
            <person name="Liu H."/>
        </authorList>
    </citation>
    <scope>NUCLEOTIDE SEQUENCE</scope>
    <source>
        <strain evidence="6">EF6</strain>
    </source>
</reference>
<keyword evidence="5" id="KW-0753">Steroid metabolism</keyword>
<accession>A0ABT4J923</accession>
<evidence type="ECO:0000256" key="5">
    <source>
        <dbReference type="ARBA" id="ARBA00023221"/>
    </source>
</evidence>
<keyword evidence="4" id="KW-0443">Lipid metabolism</keyword>
<dbReference type="Pfam" id="PF00106">
    <property type="entry name" value="adh_short"/>
    <property type="match status" value="1"/>
</dbReference>
<comment type="caution">
    <text evidence="6">The sequence shown here is derived from an EMBL/GenBank/DDBJ whole genome shotgun (WGS) entry which is preliminary data.</text>
</comment>
<dbReference type="PANTHER" id="PTHR43180">
    <property type="entry name" value="3-OXOACYL-(ACYL-CARRIER-PROTEIN) REDUCTASE (AFU_ORTHOLOGUE AFUA_6G11210)"/>
    <property type="match status" value="1"/>
</dbReference>
<proteinExistence type="inferred from homology"/>
<dbReference type="SUPFAM" id="SSF51735">
    <property type="entry name" value="NAD(P)-binding Rossmann-fold domains"/>
    <property type="match status" value="1"/>
</dbReference>
<comment type="similarity">
    <text evidence="1">Belongs to the short-chain dehydrogenases/reductases (SDR) family.</text>
</comment>
<protein>
    <submittedName>
        <fullName evidence="6">SDR family NAD(P)-dependent oxidoreductase</fullName>
    </submittedName>
</protein>
<keyword evidence="3" id="KW-0520">NAD</keyword>
<dbReference type="PRINTS" id="PR01397">
    <property type="entry name" value="DHBDHDRGNASE"/>
</dbReference>
<organism evidence="6 7">
    <name type="scientific">Paracoccus benzoatiresistens</name>
    <dbReference type="NCBI Taxonomy" id="2997341"/>
    <lineage>
        <taxon>Bacteria</taxon>
        <taxon>Pseudomonadati</taxon>
        <taxon>Pseudomonadota</taxon>
        <taxon>Alphaproteobacteria</taxon>
        <taxon>Rhodobacterales</taxon>
        <taxon>Paracoccaceae</taxon>
        <taxon>Paracoccus</taxon>
    </lineage>
</organism>
<evidence type="ECO:0000256" key="3">
    <source>
        <dbReference type="ARBA" id="ARBA00023027"/>
    </source>
</evidence>
<dbReference type="Gene3D" id="3.40.50.720">
    <property type="entry name" value="NAD(P)-binding Rossmann-like Domain"/>
    <property type="match status" value="1"/>
</dbReference>
<evidence type="ECO:0000256" key="2">
    <source>
        <dbReference type="ARBA" id="ARBA00023002"/>
    </source>
</evidence>
<dbReference type="PANTHER" id="PTHR43180:SF28">
    <property type="entry name" value="NAD(P)-BINDING ROSSMANN-FOLD SUPERFAMILY PROTEIN"/>
    <property type="match status" value="1"/>
</dbReference>
<dbReference type="Proteomes" id="UP001149822">
    <property type="component" value="Unassembled WGS sequence"/>
</dbReference>
<dbReference type="EMBL" id="JAPTYD010000043">
    <property type="protein sequence ID" value="MCZ0963584.1"/>
    <property type="molecule type" value="Genomic_DNA"/>
</dbReference>
<gene>
    <name evidence="6" type="ORF">OU682_18435</name>
</gene>
<keyword evidence="7" id="KW-1185">Reference proteome</keyword>
<keyword evidence="2" id="KW-0560">Oxidoreductase</keyword>
<evidence type="ECO:0000256" key="4">
    <source>
        <dbReference type="ARBA" id="ARBA00023098"/>
    </source>
</evidence>
<evidence type="ECO:0000313" key="7">
    <source>
        <dbReference type="Proteomes" id="UP001149822"/>
    </source>
</evidence>
<evidence type="ECO:0000256" key="1">
    <source>
        <dbReference type="ARBA" id="ARBA00006484"/>
    </source>
</evidence>
<dbReference type="InterPro" id="IPR036291">
    <property type="entry name" value="NAD(P)-bd_dom_sf"/>
</dbReference>